<feature type="binding site" evidence="7">
    <location>
        <position position="111"/>
    </location>
    <ligand>
        <name>substrate</name>
    </ligand>
</feature>
<keyword evidence="7" id="KW-0057">Aromatic amino acid biosynthesis</keyword>
<evidence type="ECO:0000313" key="8">
    <source>
        <dbReference type="EMBL" id="MFC7060600.1"/>
    </source>
</evidence>
<comment type="caution">
    <text evidence="8">The sequence shown here is derived from an EMBL/GenBank/DDBJ whole genome shotgun (WGS) entry which is preliminary data.</text>
</comment>
<dbReference type="SUPFAM" id="SSF52304">
    <property type="entry name" value="Type II 3-dehydroquinate dehydratase"/>
    <property type="match status" value="1"/>
</dbReference>
<dbReference type="Gene3D" id="3.40.50.9100">
    <property type="entry name" value="Dehydroquinase, class II"/>
    <property type="match status" value="1"/>
</dbReference>
<evidence type="ECO:0000313" key="9">
    <source>
        <dbReference type="Proteomes" id="UP001596410"/>
    </source>
</evidence>
<feature type="site" description="Transition state stabilizer" evidence="7">
    <location>
        <position position="18"/>
    </location>
</feature>
<dbReference type="NCBIfam" id="TIGR01088">
    <property type="entry name" value="aroQ"/>
    <property type="match status" value="1"/>
</dbReference>
<dbReference type="InterPro" id="IPR036441">
    <property type="entry name" value="DHquinase_II_sf"/>
</dbReference>
<name>A0ABW2EE65_9BACI</name>
<keyword evidence="9" id="KW-1185">Reference proteome</keyword>
<dbReference type="RefSeq" id="WP_204706694.1">
    <property type="nucleotide sequence ID" value="NZ_JBHSZV010000004.1"/>
</dbReference>
<feature type="binding site" evidence="7">
    <location>
        <position position="80"/>
    </location>
    <ligand>
        <name>substrate</name>
    </ligand>
</feature>
<feature type="binding site" evidence="7">
    <location>
        <begin position="101"/>
        <end position="102"/>
    </location>
    <ligand>
        <name>substrate</name>
    </ligand>
</feature>
<evidence type="ECO:0000256" key="2">
    <source>
        <dbReference type="ARBA" id="ARBA00004902"/>
    </source>
</evidence>
<dbReference type="InterPro" id="IPR018509">
    <property type="entry name" value="DHquinase_II_CS"/>
</dbReference>
<feature type="active site" description="Proton donor" evidence="7">
    <location>
        <position position="100"/>
    </location>
</feature>
<comment type="catalytic activity">
    <reaction evidence="1 7">
        <text>3-dehydroquinate = 3-dehydroshikimate + H2O</text>
        <dbReference type="Rhea" id="RHEA:21096"/>
        <dbReference type="ChEBI" id="CHEBI:15377"/>
        <dbReference type="ChEBI" id="CHEBI:16630"/>
        <dbReference type="ChEBI" id="CHEBI:32364"/>
        <dbReference type="EC" id="4.2.1.10"/>
    </reaction>
</comment>
<dbReference type="NCBIfam" id="NF003806">
    <property type="entry name" value="PRK05395.1-3"/>
    <property type="match status" value="1"/>
</dbReference>
<dbReference type="EMBL" id="JBHSZV010000004">
    <property type="protein sequence ID" value="MFC7060600.1"/>
    <property type="molecule type" value="Genomic_DNA"/>
</dbReference>
<keyword evidence="7" id="KW-0028">Amino-acid biosynthesis</keyword>
<organism evidence="8 9">
    <name type="scientific">Halobacillus seohaensis</name>
    <dbReference type="NCBI Taxonomy" id="447421"/>
    <lineage>
        <taxon>Bacteria</taxon>
        <taxon>Bacillati</taxon>
        <taxon>Bacillota</taxon>
        <taxon>Bacilli</taxon>
        <taxon>Bacillales</taxon>
        <taxon>Bacillaceae</taxon>
        <taxon>Halobacillus</taxon>
    </lineage>
</organism>
<feature type="active site" description="Proton acceptor" evidence="7">
    <location>
        <position position="23"/>
    </location>
</feature>
<keyword evidence="6 7" id="KW-0456">Lyase</keyword>
<dbReference type="NCBIfam" id="NF003807">
    <property type="entry name" value="PRK05395.1-4"/>
    <property type="match status" value="1"/>
</dbReference>
<dbReference type="PROSITE" id="PS01029">
    <property type="entry name" value="DEHYDROQUINASE_II"/>
    <property type="match status" value="1"/>
</dbReference>
<dbReference type="PIRSF" id="PIRSF001399">
    <property type="entry name" value="DHquinase_II"/>
    <property type="match status" value="1"/>
</dbReference>
<evidence type="ECO:0000256" key="4">
    <source>
        <dbReference type="ARBA" id="ARBA00011193"/>
    </source>
</evidence>
<dbReference type="PANTHER" id="PTHR21272">
    <property type="entry name" value="CATABOLIC 3-DEHYDROQUINASE"/>
    <property type="match status" value="1"/>
</dbReference>
<dbReference type="InterPro" id="IPR001874">
    <property type="entry name" value="DHquinase_II"/>
</dbReference>
<comment type="pathway">
    <text evidence="2 7">Metabolic intermediate biosynthesis; chorismate biosynthesis; chorismate from D-erythrose 4-phosphate and phosphoenolpyruvate: step 3/7.</text>
</comment>
<feature type="binding site" evidence="7">
    <location>
        <position position="87"/>
    </location>
    <ligand>
        <name>substrate</name>
    </ligand>
</feature>
<proteinExistence type="inferred from homology"/>
<dbReference type="NCBIfam" id="NF003805">
    <property type="entry name" value="PRK05395.1-2"/>
    <property type="match status" value="1"/>
</dbReference>
<evidence type="ECO:0000256" key="1">
    <source>
        <dbReference type="ARBA" id="ARBA00001864"/>
    </source>
</evidence>
<dbReference type="Pfam" id="PF01220">
    <property type="entry name" value="DHquinase_II"/>
    <property type="match status" value="1"/>
</dbReference>
<evidence type="ECO:0000256" key="6">
    <source>
        <dbReference type="ARBA" id="ARBA00023239"/>
    </source>
</evidence>
<dbReference type="Proteomes" id="UP001596410">
    <property type="component" value="Unassembled WGS sequence"/>
</dbReference>
<evidence type="ECO:0000256" key="3">
    <source>
        <dbReference type="ARBA" id="ARBA00011037"/>
    </source>
</evidence>
<evidence type="ECO:0000256" key="7">
    <source>
        <dbReference type="HAMAP-Rule" id="MF_00169"/>
    </source>
</evidence>
<accession>A0ABW2EE65</accession>
<dbReference type="HAMAP" id="MF_00169">
    <property type="entry name" value="AroQ"/>
    <property type="match status" value="1"/>
</dbReference>
<comment type="similarity">
    <text evidence="3 7">Belongs to the type-II 3-dehydroquinase family.</text>
</comment>
<dbReference type="CDD" id="cd00466">
    <property type="entry name" value="DHQase_II"/>
    <property type="match status" value="1"/>
</dbReference>
<dbReference type="GO" id="GO:0003855">
    <property type="term" value="F:3-dehydroquinate dehydratase activity"/>
    <property type="evidence" value="ECO:0007669"/>
    <property type="project" value="UniProtKB-EC"/>
</dbReference>
<dbReference type="PANTHER" id="PTHR21272:SF3">
    <property type="entry name" value="CATABOLIC 3-DEHYDROQUINASE"/>
    <property type="match status" value="1"/>
</dbReference>
<comment type="subunit">
    <text evidence="4 7">Homododecamer.</text>
</comment>
<feature type="binding site" evidence="7">
    <location>
        <position position="74"/>
    </location>
    <ligand>
        <name>substrate</name>
    </ligand>
</feature>
<reference evidence="9" key="1">
    <citation type="journal article" date="2019" name="Int. J. Syst. Evol. Microbiol.">
        <title>The Global Catalogue of Microorganisms (GCM) 10K type strain sequencing project: providing services to taxonomists for standard genome sequencing and annotation.</title>
        <authorList>
            <consortium name="The Broad Institute Genomics Platform"/>
            <consortium name="The Broad Institute Genome Sequencing Center for Infectious Disease"/>
            <person name="Wu L."/>
            <person name="Ma J."/>
        </authorList>
    </citation>
    <scope>NUCLEOTIDE SEQUENCE [LARGE SCALE GENOMIC DNA]</scope>
    <source>
        <strain evidence="9">CGMCC 4.1621</strain>
    </source>
</reference>
<dbReference type="EC" id="4.2.1.10" evidence="5 7"/>
<gene>
    <name evidence="7 8" type="primary">aroQ</name>
    <name evidence="8" type="ORF">ACFQIC_01765</name>
</gene>
<evidence type="ECO:0000256" key="5">
    <source>
        <dbReference type="ARBA" id="ARBA00012060"/>
    </source>
</evidence>
<sequence length="149" mass="16335">MKRLLLLNGPNLNNLGNREPETYGSATLADVESMVQEVVLSHNYELEHFQSNHEGELIDRLQQAEGNIAGVIFNPAAYTHTSVALRDAIAAITPPVVEVHISNVHKREEFRHYSMLAPVCMGQVVGFGIDGYRIATLGLIQKIESEGGA</sequence>
<protein>
    <recommendedName>
        <fullName evidence="5 7">3-dehydroquinate dehydratase</fullName>
        <shortName evidence="7">3-dehydroquinase</shortName>
        <ecNumber evidence="5 7">4.2.1.10</ecNumber>
    </recommendedName>
    <alternativeName>
        <fullName evidence="7">Type II DHQase</fullName>
    </alternativeName>
</protein>
<comment type="function">
    <text evidence="7">Catalyzes a trans-dehydration via an enolate intermediate.</text>
</comment>